<dbReference type="PANTHER" id="PTHR48047:SF168">
    <property type="entry name" value="GLYCOSYLTRANSFERASE"/>
    <property type="match status" value="1"/>
</dbReference>
<dbReference type="OrthoDB" id="696664at2759"/>
<dbReference type="AlphaFoldDB" id="A0A5J9TWX4"/>
<feature type="non-terminal residue" evidence="3">
    <location>
        <position position="1"/>
    </location>
</feature>
<keyword evidence="2" id="KW-0808">Transferase</keyword>
<evidence type="ECO:0000313" key="3">
    <source>
        <dbReference type="EMBL" id="TVU15161.1"/>
    </source>
</evidence>
<proteinExistence type="inferred from homology"/>
<dbReference type="PANTHER" id="PTHR48047">
    <property type="entry name" value="GLYCOSYLTRANSFERASE"/>
    <property type="match status" value="1"/>
</dbReference>
<evidence type="ECO:0000256" key="1">
    <source>
        <dbReference type="ARBA" id="ARBA00009995"/>
    </source>
</evidence>
<dbReference type="Pfam" id="PF00201">
    <property type="entry name" value="UDPGT"/>
    <property type="match status" value="1"/>
</dbReference>
<dbReference type="Gramene" id="TVU15161">
    <property type="protein sequence ID" value="TVU15161"/>
    <property type="gene ID" value="EJB05_38668"/>
</dbReference>
<protein>
    <submittedName>
        <fullName evidence="3">Uncharacterized protein</fullName>
    </submittedName>
</protein>
<gene>
    <name evidence="3" type="ORF">EJB05_38668</name>
</gene>
<accession>A0A5J9TWX4</accession>
<name>A0A5J9TWX4_9POAL</name>
<comment type="similarity">
    <text evidence="1">Belongs to the UDP-glycosyltransferase family.</text>
</comment>
<dbReference type="InterPro" id="IPR002213">
    <property type="entry name" value="UDP_glucos_trans"/>
</dbReference>
<organism evidence="3 4">
    <name type="scientific">Eragrostis curvula</name>
    <name type="common">weeping love grass</name>
    <dbReference type="NCBI Taxonomy" id="38414"/>
    <lineage>
        <taxon>Eukaryota</taxon>
        <taxon>Viridiplantae</taxon>
        <taxon>Streptophyta</taxon>
        <taxon>Embryophyta</taxon>
        <taxon>Tracheophyta</taxon>
        <taxon>Spermatophyta</taxon>
        <taxon>Magnoliopsida</taxon>
        <taxon>Liliopsida</taxon>
        <taxon>Poales</taxon>
        <taxon>Poaceae</taxon>
        <taxon>PACMAD clade</taxon>
        <taxon>Chloridoideae</taxon>
        <taxon>Eragrostideae</taxon>
        <taxon>Eragrostidinae</taxon>
        <taxon>Eragrostis</taxon>
    </lineage>
</organism>
<comment type="caution">
    <text evidence="3">The sequence shown here is derived from an EMBL/GenBank/DDBJ whole genome shotgun (WGS) entry which is preliminary data.</text>
</comment>
<dbReference type="EMBL" id="RWGY01000031">
    <property type="protein sequence ID" value="TVU15161.1"/>
    <property type="molecule type" value="Genomic_DNA"/>
</dbReference>
<dbReference type="GO" id="GO:0035251">
    <property type="term" value="F:UDP-glucosyltransferase activity"/>
    <property type="evidence" value="ECO:0007669"/>
    <property type="project" value="TreeGrafter"/>
</dbReference>
<evidence type="ECO:0000256" key="2">
    <source>
        <dbReference type="ARBA" id="ARBA00022679"/>
    </source>
</evidence>
<dbReference type="Proteomes" id="UP000324897">
    <property type="component" value="Unassembled WGS sequence"/>
</dbReference>
<dbReference type="SUPFAM" id="SSF53756">
    <property type="entry name" value="UDP-Glycosyltransferase/glycogen phosphorylase"/>
    <property type="match status" value="1"/>
</dbReference>
<sequence length="126" mass="13668">MTHCGWGSTLESVAAGMPMATWPLSAEQFINERLIVDVLGIGVSVGVTKPIENVLTAINPGGGEAEAEAEVGMEQILKTLERLMGHGAEREQRWQKAQELKVKAKGSLEKDGSSHRNLEKLIQSFI</sequence>
<evidence type="ECO:0000313" key="4">
    <source>
        <dbReference type="Proteomes" id="UP000324897"/>
    </source>
</evidence>
<keyword evidence="4" id="KW-1185">Reference proteome</keyword>
<reference evidence="3 4" key="1">
    <citation type="journal article" date="2019" name="Sci. Rep.">
        <title>A high-quality genome of Eragrostis curvula grass provides insights into Poaceae evolution and supports new strategies to enhance forage quality.</title>
        <authorList>
            <person name="Carballo J."/>
            <person name="Santos B.A.C.M."/>
            <person name="Zappacosta D."/>
            <person name="Garbus I."/>
            <person name="Selva J.P."/>
            <person name="Gallo C.A."/>
            <person name="Diaz A."/>
            <person name="Albertini E."/>
            <person name="Caccamo M."/>
            <person name="Echenique V."/>
        </authorList>
    </citation>
    <scope>NUCLEOTIDE SEQUENCE [LARGE SCALE GENOMIC DNA]</scope>
    <source>
        <strain evidence="4">cv. Victoria</strain>
        <tissue evidence="3">Leaf</tissue>
    </source>
</reference>
<dbReference type="Gene3D" id="3.40.50.2000">
    <property type="entry name" value="Glycogen Phosphorylase B"/>
    <property type="match status" value="2"/>
</dbReference>